<feature type="domain" description="AMIN-like" evidence="2">
    <location>
        <begin position="50"/>
        <end position="181"/>
    </location>
</feature>
<protein>
    <recommendedName>
        <fullName evidence="2">AMIN-like domain-containing protein</fullName>
    </recommendedName>
</protein>
<dbReference type="RefSeq" id="WP_147049909.1">
    <property type="nucleotide sequence ID" value="NZ_BKAH01000003.1"/>
</dbReference>
<feature type="signal peptide" evidence="1">
    <location>
        <begin position="1"/>
        <end position="27"/>
    </location>
</feature>
<dbReference type="OrthoDB" id="3393679at2"/>
<dbReference type="Pfam" id="PF24837">
    <property type="entry name" value="AMIN-like"/>
    <property type="match status" value="1"/>
</dbReference>
<gene>
    <name evidence="3" type="ORF">FVP74_01430</name>
</gene>
<dbReference type="AlphaFoldDB" id="A0A5C8I9Z6"/>
<sequence>MKRSFALSMSILLGAGFLVSAGPAATAAPYCGITWGSLAESHLIGTMDASLTGVRAGRHACFDRLVIDVRGDIHGYDVRYVTEVRTDASGVPVPVRGAADLQIVAFAPDHDVDTGGLTYRPADKRELVDVAGYSTFRQAAWAGSSEGQSTIALGVRARLPFRMFILDGPGTGSRLVVDVTHRW</sequence>
<dbReference type="Proteomes" id="UP000321949">
    <property type="component" value="Unassembled WGS sequence"/>
</dbReference>
<evidence type="ECO:0000256" key="1">
    <source>
        <dbReference type="SAM" id="SignalP"/>
    </source>
</evidence>
<reference evidence="3 4" key="1">
    <citation type="submission" date="2019-08" db="EMBL/GenBank/DDBJ databases">
        <authorList>
            <person name="Dong K."/>
        </authorList>
    </citation>
    <scope>NUCLEOTIDE SEQUENCE [LARGE SCALE GENOMIC DNA]</scope>
    <source>
        <strain evidence="3 4">K-1</strain>
    </source>
</reference>
<dbReference type="EMBL" id="VRSX01000001">
    <property type="protein sequence ID" value="TXK15114.1"/>
    <property type="molecule type" value="Genomic_DNA"/>
</dbReference>
<accession>A0A5C8I9Z6</accession>
<keyword evidence="1" id="KW-0732">Signal</keyword>
<feature type="chain" id="PRO_5022663437" description="AMIN-like domain-containing protein" evidence="1">
    <location>
        <begin position="28"/>
        <end position="183"/>
    </location>
</feature>
<keyword evidence="4" id="KW-1185">Reference proteome</keyword>
<comment type="caution">
    <text evidence="3">The sequence shown here is derived from an EMBL/GenBank/DDBJ whole genome shotgun (WGS) entry which is preliminary data.</text>
</comment>
<proteinExistence type="predicted"/>
<evidence type="ECO:0000259" key="2">
    <source>
        <dbReference type="Pfam" id="PF24837"/>
    </source>
</evidence>
<evidence type="ECO:0000313" key="4">
    <source>
        <dbReference type="Proteomes" id="UP000321949"/>
    </source>
</evidence>
<organism evidence="3 4">
    <name type="scientific">Microbacterium saccharophilum</name>
    <dbReference type="NCBI Taxonomy" id="1213358"/>
    <lineage>
        <taxon>Bacteria</taxon>
        <taxon>Bacillati</taxon>
        <taxon>Actinomycetota</taxon>
        <taxon>Actinomycetes</taxon>
        <taxon>Micrococcales</taxon>
        <taxon>Microbacteriaceae</taxon>
        <taxon>Microbacterium</taxon>
    </lineage>
</organism>
<name>A0A5C8I9Z6_9MICO</name>
<evidence type="ECO:0000313" key="3">
    <source>
        <dbReference type="EMBL" id="TXK15114.1"/>
    </source>
</evidence>
<dbReference type="InterPro" id="IPR056303">
    <property type="entry name" value="AMIN-like"/>
</dbReference>